<keyword evidence="8" id="KW-0675">Receptor</keyword>
<dbReference type="RefSeq" id="XP_029999354.1">
    <property type="nucleotide sequence ID" value="XM_030143494.1"/>
</dbReference>
<protein>
    <submittedName>
        <fullName evidence="13">Interleukin-6 receptor subunit beta-like</fullName>
    </submittedName>
</protein>
<keyword evidence="6 10" id="KW-1133">Transmembrane helix</keyword>
<dbReference type="PANTHER" id="PTHR48423">
    <property type="entry name" value="INTERLEUKIN-27 RECEPTOR SUBUNIT ALPHA"/>
    <property type="match status" value="1"/>
</dbReference>
<feature type="transmembrane region" description="Helical" evidence="10">
    <location>
        <begin position="521"/>
        <end position="542"/>
    </location>
</feature>
<proteinExistence type="inferred from homology"/>
<evidence type="ECO:0000256" key="8">
    <source>
        <dbReference type="ARBA" id="ARBA00023170"/>
    </source>
</evidence>
<gene>
    <name evidence="13" type="primary">LOC115425752</name>
</gene>
<organism evidence="13 14">
    <name type="scientific">Sphaeramia orbicularis</name>
    <name type="common">orbiculate cardinalfish</name>
    <dbReference type="NCBI Taxonomy" id="375764"/>
    <lineage>
        <taxon>Eukaryota</taxon>
        <taxon>Metazoa</taxon>
        <taxon>Chordata</taxon>
        <taxon>Craniata</taxon>
        <taxon>Vertebrata</taxon>
        <taxon>Euteleostomi</taxon>
        <taxon>Actinopterygii</taxon>
        <taxon>Neopterygii</taxon>
        <taxon>Teleostei</taxon>
        <taxon>Neoteleostei</taxon>
        <taxon>Acanthomorphata</taxon>
        <taxon>Gobiaria</taxon>
        <taxon>Kurtiformes</taxon>
        <taxon>Apogonoidei</taxon>
        <taxon>Apogonidae</taxon>
        <taxon>Apogoninae</taxon>
        <taxon>Sphaeramia</taxon>
    </lineage>
</organism>
<evidence type="ECO:0000313" key="14">
    <source>
        <dbReference type="Proteomes" id="UP000472271"/>
    </source>
</evidence>
<feature type="chain" id="PRO_5025585651" evidence="11">
    <location>
        <begin position="18"/>
        <end position="728"/>
    </location>
</feature>
<dbReference type="GO" id="GO:0005886">
    <property type="term" value="C:plasma membrane"/>
    <property type="evidence" value="ECO:0007669"/>
    <property type="project" value="UniProtKB-ARBA"/>
</dbReference>
<dbReference type="Proteomes" id="UP000472271">
    <property type="component" value="Chromosome 9"/>
</dbReference>
<dbReference type="SUPFAM" id="SSF49265">
    <property type="entry name" value="Fibronectin type III"/>
    <property type="match status" value="2"/>
</dbReference>
<dbReference type="AlphaFoldDB" id="A0A672Z0D5"/>
<keyword evidence="9" id="KW-0325">Glycoprotein</keyword>
<dbReference type="OrthoDB" id="9828391at2759"/>
<feature type="signal peptide" evidence="11">
    <location>
        <begin position="1"/>
        <end position="17"/>
    </location>
</feature>
<comment type="subcellular location">
    <subcellularLocation>
        <location evidence="1">Membrane</location>
        <topology evidence="1">Single-pass type I membrane protein</topology>
    </subcellularLocation>
</comment>
<dbReference type="InterPro" id="IPR052672">
    <property type="entry name" value="Type1_Cytokine_Rcpt_Type2"/>
</dbReference>
<dbReference type="InterPro" id="IPR003961">
    <property type="entry name" value="FN3_dom"/>
</dbReference>
<keyword evidence="3 10" id="KW-0812">Transmembrane</keyword>
<dbReference type="GeneID" id="115425752"/>
<dbReference type="SMART" id="SM00060">
    <property type="entry name" value="FN3"/>
    <property type="match status" value="4"/>
</dbReference>
<dbReference type="CDD" id="cd00063">
    <property type="entry name" value="FN3"/>
    <property type="match status" value="1"/>
</dbReference>
<dbReference type="InParanoid" id="A0A672Z0D5"/>
<evidence type="ECO:0000259" key="12">
    <source>
        <dbReference type="PROSITE" id="PS50853"/>
    </source>
</evidence>
<evidence type="ECO:0000256" key="5">
    <source>
        <dbReference type="ARBA" id="ARBA00022737"/>
    </source>
</evidence>
<comment type="similarity">
    <text evidence="2">Belongs to the type I cytokine receptor family. Type 2 subfamily.</text>
</comment>
<evidence type="ECO:0000256" key="1">
    <source>
        <dbReference type="ARBA" id="ARBA00004479"/>
    </source>
</evidence>
<dbReference type="Gene3D" id="2.60.40.10">
    <property type="entry name" value="Immunoglobulins"/>
    <property type="match status" value="4"/>
</dbReference>
<accession>A0A672Z0D5</accession>
<evidence type="ECO:0000313" key="13">
    <source>
        <dbReference type="Ensembl" id="ENSSORP00005010189.1"/>
    </source>
</evidence>
<evidence type="ECO:0000256" key="7">
    <source>
        <dbReference type="ARBA" id="ARBA00023136"/>
    </source>
</evidence>
<evidence type="ECO:0000256" key="9">
    <source>
        <dbReference type="ARBA" id="ARBA00023180"/>
    </source>
</evidence>
<evidence type="ECO:0000256" key="3">
    <source>
        <dbReference type="ARBA" id="ARBA00022692"/>
    </source>
</evidence>
<sequence length="728" mass="81601">MWCEVHLLTWTVVGLSAVVCVKVTVKQSDLRMCEDDKRLCVTDDKDCHRSSTQKNFNMSCFYLECVRSVTCEWSEVSHDSTGAGTSLIFSQPRGDKFSSCQNIFIPAAVLNISARFWSMVSRPQTVPLYAAVKPPRPVLSVDGTTSNSITVTWRRSYEDGGGAGGCRLRYRAEDDPTWSEFPVSVSVRPHQTSVHVIRRLRPFTAYSAAVACRAESGIWSDWSLDVTVTTKETEPSKPPDVCYRVLRNRTDGCVLLHLMWEGLDVHDVGGRLLGYEVTLQTRVRRVHNATELTLPLVAADGNCSVTVRAFNGAGPGPAASISVDANAHDVCPSVRHLWASVPPSGKGLQVQWDAPKAPPSDPPPVSHFIVQWRSETRPSIVHQTRVGGATTETLIPDIERDDSYLISVFPVYDHQCGDPRSLPASLQHGVLMEVVGLKLVGVTKTTVTVMWAWQRKTLPIRVKTYRLMLRRDSDEQMVSVHLDQWQNTFLDLKPSTEYSLILLADNISRNIITVRTDFDKVPMVATVTLLLIFALCVFIVSISRTVYKWYFFPPISSPRGSTTGQWLMDPKQQDQQKPPQKNILDMDDFKVMDVVGDKSLIVVGPVLKCPSEEESLPSFSRLIVKLGPESDAPPPVSTQQRPGPGWSFHLDHQTVFDEVEGQETRCLTSHHHQTQMCRLFELLNPDQRHDVLYATQQTHRLMDGDVDPSYLTCEKDYISNSCFYAQEV</sequence>
<dbReference type="InterPro" id="IPR036116">
    <property type="entry name" value="FN3_sf"/>
</dbReference>
<reference evidence="13" key="2">
    <citation type="submission" date="2025-08" db="UniProtKB">
        <authorList>
            <consortium name="Ensembl"/>
        </authorList>
    </citation>
    <scope>IDENTIFICATION</scope>
</reference>
<name>A0A672Z0D5_9TELE</name>
<dbReference type="PANTHER" id="PTHR48423:SF1">
    <property type="entry name" value="INTERLEUKIN-27 RECEPTOR SUBUNIT ALPHA"/>
    <property type="match status" value="1"/>
</dbReference>
<feature type="domain" description="Fibronectin type-III" evidence="12">
    <location>
        <begin position="134"/>
        <end position="233"/>
    </location>
</feature>
<keyword evidence="14" id="KW-1185">Reference proteome</keyword>
<evidence type="ECO:0000256" key="11">
    <source>
        <dbReference type="SAM" id="SignalP"/>
    </source>
</evidence>
<dbReference type="Ensembl" id="ENSSORT00005010522.1">
    <property type="protein sequence ID" value="ENSSORP00005010189.1"/>
    <property type="gene ID" value="ENSSORG00005005533.1"/>
</dbReference>
<dbReference type="PROSITE" id="PS50853">
    <property type="entry name" value="FN3"/>
    <property type="match status" value="2"/>
</dbReference>
<reference evidence="13" key="1">
    <citation type="submission" date="2019-06" db="EMBL/GenBank/DDBJ databases">
        <authorList>
            <consortium name="Wellcome Sanger Institute Data Sharing"/>
        </authorList>
    </citation>
    <scope>NUCLEOTIDE SEQUENCE [LARGE SCALE GENOMIC DNA]</scope>
</reference>
<reference evidence="13" key="3">
    <citation type="submission" date="2025-09" db="UniProtKB">
        <authorList>
            <consortium name="Ensembl"/>
        </authorList>
    </citation>
    <scope>IDENTIFICATION</scope>
</reference>
<evidence type="ECO:0000256" key="4">
    <source>
        <dbReference type="ARBA" id="ARBA00022729"/>
    </source>
</evidence>
<keyword evidence="5" id="KW-0677">Repeat</keyword>
<evidence type="ECO:0000256" key="6">
    <source>
        <dbReference type="ARBA" id="ARBA00022989"/>
    </source>
</evidence>
<keyword evidence="7 10" id="KW-0472">Membrane</keyword>
<keyword evidence="4 11" id="KW-0732">Signal</keyword>
<feature type="domain" description="Fibronectin type-III" evidence="12">
    <location>
        <begin position="333"/>
        <end position="433"/>
    </location>
</feature>
<evidence type="ECO:0000256" key="2">
    <source>
        <dbReference type="ARBA" id="ARBA00008921"/>
    </source>
</evidence>
<dbReference type="Pfam" id="PF00041">
    <property type="entry name" value="fn3"/>
    <property type="match status" value="1"/>
</dbReference>
<dbReference type="InterPro" id="IPR013783">
    <property type="entry name" value="Ig-like_fold"/>
</dbReference>
<evidence type="ECO:0000256" key="10">
    <source>
        <dbReference type="SAM" id="Phobius"/>
    </source>
</evidence>